<protein>
    <recommendedName>
        <fullName evidence="5">Lipoprotein</fullName>
    </recommendedName>
</protein>
<feature type="signal peptide" evidence="2">
    <location>
        <begin position="1"/>
        <end position="20"/>
    </location>
</feature>
<evidence type="ECO:0000256" key="2">
    <source>
        <dbReference type="SAM" id="SignalP"/>
    </source>
</evidence>
<organism evidence="3 4">
    <name type="scientific">Streptomyces coryli</name>
    <dbReference type="NCBI Taxonomy" id="1128680"/>
    <lineage>
        <taxon>Bacteria</taxon>
        <taxon>Bacillati</taxon>
        <taxon>Actinomycetota</taxon>
        <taxon>Actinomycetes</taxon>
        <taxon>Kitasatosporales</taxon>
        <taxon>Streptomycetaceae</taxon>
        <taxon>Streptomyces</taxon>
    </lineage>
</organism>
<feature type="region of interest" description="Disordered" evidence="1">
    <location>
        <begin position="23"/>
        <end position="103"/>
    </location>
</feature>
<feature type="compositionally biased region" description="Gly residues" evidence="1">
    <location>
        <begin position="69"/>
        <end position="94"/>
    </location>
</feature>
<dbReference type="EMBL" id="JAAKZV010000082">
    <property type="protein sequence ID" value="NGN66066.1"/>
    <property type="molecule type" value="Genomic_DNA"/>
</dbReference>
<dbReference type="Proteomes" id="UP000481583">
    <property type="component" value="Unassembled WGS sequence"/>
</dbReference>
<dbReference type="RefSeq" id="WP_165239087.1">
    <property type="nucleotide sequence ID" value="NZ_JAAKZV010000082.1"/>
</dbReference>
<feature type="chain" id="PRO_5039686642" description="Lipoprotein" evidence="2">
    <location>
        <begin position="21"/>
        <end position="219"/>
    </location>
</feature>
<keyword evidence="2" id="KW-0732">Signal</keyword>
<comment type="caution">
    <text evidence="3">The sequence shown here is derived from an EMBL/GenBank/DDBJ whole genome shotgun (WGS) entry which is preliminary data.</text>
</comment>
<reference evidence="3 4" key="1">
    <citation type="submission" date="2020-02" db="EMBL/GenBank/DDBJ databases">
        <title>Whole-genome analyses of novel actinobacteria.</title>
        <authorList>
            <person name="Sahin N."/>
        </authorList>
    </citation>
    <scope>NUCLEOTIDE SEQUENCE [LARGE SCALE GENOMIC DNA]</scope>
    <source>
        <strain evidence="3 4">A7024</strain>
    </source>
</reference>
<feature type="compositionally biased region" description="Low complexity" evidence="1">
    <location>
        <begin position="38"/>
        <end position="68"/>
    </location>
</feature>
<sequence>MRKRRIWAVSVAAAAVLALAGCEGNEPTDQGAGGADGGKPSASESASESASPSPSQSSSAAPSKSPSEGSGGGDQGGDTGGGPAVGSTPGPGEGPKGENVCKPAKGDTYLRVLKAERKITGGDVYLTYETGTFDCSGDQGPVFKSQGENATVPVDTKQLKVFAGPVFTGATEGLRRMDAETFLEKLTLEEPGHEFYYRVEVTERFHEGAVTYLFHITDG</sequence>
<name>A0A6G4U2Y0_9ACTN</name>
<dbReference type="AlphaFoldDB" id="A0A6G4U2Y0"/>
<evidence type="ECO:0000313" key="4">
    <source>
        <dbReference type="Proteomes" id="UP000481583"/>
    </source>
</evidence>
<proteinExistence type="predicted"/>
<gene>
    <name evidence="3" type="ORF">G5C51_19475</name>
</gene>
<evidence type="ECO:0000256" key="1">
    <source>
        <dbReference type="SAM" id="MobiDB-lite"/>
    </source>
</evidence>
<keyword evidence="4" id="KW-1185">Reference proteome</keyword>
<dbReference type="PROSITE" id="PS51257">
    <property type="entry name" value="PROKAR_LIPOPROTEIN"/>
    <property type="match status" value="1"/>
</dbReference>
<accession>A0A6G4U2Y0</accession>
<evidence type="ECO:0000313" key="3">
    <source>
        <dbReference type="EMBL" id="NGN66066.1"/>
    </source>
</evidence>
<evidence type="ECO:0008006" key="5">
    <source>
        <dbReference type="Google" id="ProtNLM"/>
    </source>
</evidence>